<dbReference type="PROSITE" id="PS51257">
    <property type="entry name" value="PROKAR_LIPOPROTEIN"/>
    <property type="match status" value="1"/>
</dbReference>
<sequence>MRNKVWGLLIIGSLSCLAYADHPMRNTPPGLPAGSPPSLQRALFRQLPAGVLVDEPPEQSEIADFQWHAKGDFQLGWTDKIFMRGLVLSTHRYRKADGDDMAALSPVDVVIGWQRMSDPSVVSAINIRQSDRFYYWRVEAFPIPREEIELTSTNVHMIADNDEVLQQLQALQPGDVVSMEGYLTDVKDADGFIWTTSRVRNDHGDGACEILLVKHISLLKQLQSERPAP</sequence>
<keyword evidence="3" id="KW-1185">Reference proteome</keyword>
<organism evidence="2 3">
    <name type="scientific">Methylophilus aquaticus</name>
    <dbReference type="NCBI Taxonomy" id="1971610"/>
    <lineage>
        <taxon>Bacteria</taxon>
        <taxon>Pseudomonadati</taxon>
        <taxon>Pseudomonadota</taxon>
        <taxon>Betaproteobacteria</taxon>
        <taxon>Nitrosomonadales</taxon>
        <taxon>Methylophilaceae</taxon>
        <taxon>Methylophilus</taxon>
    </lineage>
</organism>
<protein>
    <submittedName>
        <fullName evidence="2">Uncharacterized protein</fullName>
    </submittedName>
</protein>
<gene>
    <name evidence="2" type="ORF">Q9291_10385</name>
</gene>
<feature type="signal peptide" evidence="1">
    <location>
        <begin position="1"/>
        <end position="20"/>
    </location>
</feature>
<dbReference type="Proteomes" id="UP001225906">
    <property type="component" value="Unassembled WGS sequence"/>
</dbReference>
<evidence type="ECO:0000256" key="1">
    <source>
        <dbReference type="SAM" id="SignalP"/>
    </source>
</evidence>
<name>A0ABT9JVZ3_9PROT</name>
<evidence type="ECO:0000313" key="2">
    <source>
        <dbReference type="EMBL" id="MDP8568255.1"/>
    </source>
</evidence>
<accession>A0ABT9JVZ3</accession>
<feature type="chain" id="PRO_5045566139" evidence="1">
    <location>
        <begin position="21"/>
        <end position="229"/>
    </location>
</feature>
<reference evidence="3" key="1">
    <citation type="journal article" date="2019" name="Int. J. Syst. Evol. Microbiol.">
        <title>The Global Catalogue of Microorganisms (GCM) 10K type strain sequencing project: providing services to taxonomists for standard genome sequencing and annotation.</title>
        <authorList>
            <consortium name="The Broad Institute Genomics Platform"/>
            <consortium name="The Broad Institute Genome Sequencing Center for Infectious Disease"/>
            <person name="Wu L."/>
            <person name="Ma J."/>
        </authorList>
    </citation>
    <scope>NUCLEOTIDE SEQUENCE [LARGE SCALE GENOMIC DNA]</scope>
    <source>
        <strain evidence="3">VKM B-3159</strain>
    </source>
</reference>
<proteinExistence type="predicted"/>
<keyword evidence="1" id="KW-0732">Signal</keyword>
<dbReference type="RefSeq" id="WP_306389978.1">
    <property type="nucleotide sequence ID" value="NZ_JAVCAP010000021.1"/>
</dbReference>
<evidence type="ECO:0000313" key="3">
    <source>
        <dbReference type="Proteomes" id="UP001225906"/>
    </source>
</evidence>
<dbReference type="EMBL" id="JAVCAP010000021">
    <property type="protein sequence ID" value="MDP8568255.1"/>
    <property type="molecule type" value="Genomic_DNA"/>
</dbReference>
<comment type="caution">
    <text evidence="2">The sequence shown here is derived from an EMBL/GenBank/DDBJ whole genome shotgun (WGS) entry which is preliminary data.</text>
</comment>